<dbReference type="RefSeq" id="WP_037920465.1">
    <property type="nucleotide sequence ID" value="NZ_CP054599.1"/>
</dbReference>
<dbReference type="InterPro" id="IPR008984">
    <property type="entry name" value="SMAD_FHA_dom_sf"/>
</dbReference>
<feature type="domain" description="FHA" evidence="1">
    <location>
        <begin position="57"/>
        <end position="89"/>
    </location>
</feature>
<name>A0A073J705_9RHOB</name>
<dbReference type="GeneID" id="68870082"/>
<sequence>MRGWSVSITIQEAGRTVLSEQGLPLPARLIRDGDSGAVALIDGAGVAHPLAQNRFDVSRQHMTLSAEADGTLLIADQSTNGVFVSQQNTARLIGKGNTMAIPAQLQVMLDTVGFDIRVQSQPPRAPRANSNLHAEVRLAGKLHRVALDRTPLVVAGGALAGGYSYDRHGDLNGILAALGSRVALVIAPDHSGHMHAVATTGLAAQLNRRQIGQNQPEPVAHGVLLTFEGGHLHLIRAGADRQLACVNDTCLMLNDYKPGQNCVYCGTRLGDAHTRFIG</sequence>
<dbReference type="Pfam" id="PF00498">
    <property type="entry name" value="FHA"/>
    <property type="match status" value="1"/>
</dbReference>
<dbReference type="InterPro" id="IPR000253">
    <property type="entry name" value="FHA_dom"/>
</dbReference>
<evidence type="ECO:0000313" key="2">
    <source>
        <dbReference type="EMBL" id="KEJ97550.1"/>
    </source>
</evidence>
<dbReference type="OrthoDB" id="7826438at2"/>
<dbReference type="Gene3D" id="2.60.200.20">
    <property type="match status" value="1"/>
</dbReference>
<reference evidence="2 3" key="1">
    <citation type="submission" date="2014-01" db="EMBL/GenBank/DDBJ databases">
        <title>Sulfitobacter sp. H3 (MCCC 1A00686) Genome Sequencing.</title>
        <authorList>
            <person name="Lai Q."/>
            <person name="Hong Z."/>
        </authorList>
    </citation>
    <scope>NUCLEOTIDE SEQUENCE [LARGE SCALE GENOMIC DNA]</scope>
    <source>
        <strain evidence="2 3">H3</strain>
    </source>
</reference>
<evidence type="ECO:0000259" key="1">
    <source>
        <dbReference type="PROSITE" id="PS50006"/>
    </source>
</evidence>
<comment type="caution">
    <text evidence="2">The sequence shown here is derived from an EMBL/GenBank/DDBJ whole genome shotgun (WGS) entry which is preliminary data.</text>
</comment>
<evidence type="ECO:0000313" key="3">
    <source>
        <dbReference type="Proteomes" id="UP000027746"/>
    </source>
</evidence>
<protein>
    <recommendedName>
        <fullName evidence="1">FHA domain-containing protein</fullName>
    </recommendedName>
</protein>
<accession>A0A073J705</accession>
<proteinExistence type="predicted"/>
<dbReference type="SUPFAM" id="SSF49879">
    <property type="entry name" value="SMAD/FHA domain"/>
    <property type="match status" value="1"/>
</dbReference>
<organism evidence="2 3">
    <name type="scientific">Pseudosulfitobacter pseudonitzschiae</name>
    <dbReference type="NCBI Taxonomy" id="1402135"/>
    <lineage>
        <taxon>Bacteria</taxon>
        <taxon>Pseudomonadati</taxon>
        <taxon>Pseudomonadota</taxon>
        <taxon>Alphaproteobacteria</taxon>
        <taxon>Rhodobacterales</taxon>
        <taxon>Roseobacteraceae</taxon>
        <taxon>Pseudosulfitobacter</taxon>
    </lineage>
</organism>
<dbReference type="Proteomes" id="UP000027746">
    <property type="component" value="Unassembled WGS sequence"/>
</dbReference>
<dbReference type="AlphaFoldDB" id="A0A073J705"/>
<keyword evidence="3" id="KW-1185">Reference proteome</keyword>
<dbReference type="EMBL" id="JAMD01000001">
    <property type="protein sequence ID" value="KEJ97550.1"/>
    <property type="molecule type" value="Genomic_DNA"/>
</dbReference>
<dbReference type="PROSITE" id="PS50006">
    <property type="entry name" value="FHA_DOMAIN"/>
    <property type="match status" value="1"/>
</dbReference>
<gene>
    <name evidence="2" type="ORF">SUH3_00780</name>
</gene>